<protein>
    <submittedName>
        <fullName evidence="1">Uncharacterized protein</fullName>
    </submittedName>
</protein>
<dbReference type="EMBL" id="WNKQ01000011">
    <property type="protein sequence ID" value="KAF5848141.1"/>
    <property type="molecule type" value="Genomic_DNA"/>
</dbReference>
<evidence type="ECO:0000313" key="1">
    <source>
        <dbReference type="EMBL" id="KAF5848141.1"/>
    </source>
</evidence>
<dbReference type="Proteomes" id="UP000624244">
    <property type="component" value="Unassembled WGS sequence"/>
</dbReference>
<dbReference type="AlphaFoldDB" id="A0A8H5ZD92"/>
<evidence type="ECO:0000313" key="2">
    <source>
        <dbReference type="Proteomes" id="UP000624244"/>
    </source>
</evidence>
<gene>
    <name evidence="1" type="ORF">GGP41_005494</name>
</gene>
<proteinExistence type="predicted"/>
<comment type="caution">
    <text evidence="1">The sequence shown here is derived from an EMBL/GenBank/DDBJ whole genome shotgun (WGS) entry which is preliminary data.</text>
</comment>
<accession>A0A8H5ZD92</accession>
<reference evidence="1" key="1">
    <citation type="submission" date="2019-11" db="EMBL/GenBank/DDBJ databases">
        <title>Bipolaris sorokiniana Genome sequencing.</title>
        <authorList>
            <person name="Wang H."/>
        </authorList>
    </citation>
    <scope>NUCLEOTIDE SEQUENCE</scope>
</reference>
<name>A0A8H5ZD92_COCSA</name>
<sequence>MVQHLTAFNIERRNALLTLTPYRVYSSTPRLASKTPILDNITLSNYYYYGKPSFYANNCLVL</sequence>
<organism evidence="1 2">
    <name type="scientific">Cochliobolus sativus</name>
    <name type="common">Common root rot and spot blotch fungus</name>
    <name type="synonym">Bipolaris sorokiniana</name>
    <dbReference type="NCBI Taxonomy" id="45130"/>
    <lineage>
        <taxon>Eukaryota</taxon>
        <taxon>Fungi</taxon>
        <taxon>Dikarya</taxon>
        <taxon>Ascomycota</taxon>
        <taxon>Pezizomycotina</taxon>
        <taxon>Dothideomycetes</taxon>
        <taxon>Pleosporomycetidae</taxon>
        <taxon>Pleosporales</taxon>
        <taxon>Pleosporineae</taxon>
        <taxon>Pleosporaceae</taxon>
        <taxon>Bipolaris</taxon>
    </lineage>
</organism>